<dbReference type="EMBL" id="JANUCP010000002">
    <property type="protein sequence ID" value="MCS3918675.1"/>
    <property type="molecule type" value="Genomic_DNA"/>
</dbReference>
<evidence type="ECO:0000313" key="1">
    <source>
        <dbReference type="EMBL" id="MCS3918675.1"/>
    </source>
</evidence>
<accession>A0ABT2ELF6</accession>
<dbReference type="InterPro" id="IPR019270">
    <property type="entry name" value="DUF2283"/>
</dbReference>
<protein>
    <submittedName>
        <fullName evidence="1">Uncharacterized protein YuzE</fullName>
    </submittedName>
</protein>
<dbReference type="Proteomes" id="UP001204798">
    <property type="component" value="Unassembled WGS sequence"/>
</dbReference>
<comment type="caution">
    <text evidence="1">The sequence shown here is derived from an EMBL/GenBank/DDBJ whole genome shotgun (WGS) entry which is preliminary data.</text>
</comment>
<dbReference type="PANTHER" id="PTHR37029:SF1">
    <property type="entry name" value="SSR1768 PROTEIN"/>
    <property type="match status" value="1"/>
</dbReference>
<dbReference type="RefSeq" id="WP_259094674.1">
    <property type="nucleotide sequence ID" value="NZ_CP130454.1"/>
</dbReference>
<name>A0ABT2ELF6_9BACT</name>
<sequence>MTFRYDRETDMLVIVFRDKPSVESEEIAQGVVLDFDEEGNIVGMEIEDASKRVDLNKLEIAQLPLNALLATLP</sequence>
<evidence type="ECO:0000313" key="2">
    <source>
        <dbReference type="Proteomes" id="UP001204798"/>
    </source>
</evidence>
<dbReference type="PANTHER" id="PTHR37029">
    <property type="entry name" value="SSR1768 PROTEIN"/>
    <property type="match status" value="1"/>
</dbReference>
<gene>
    <name evidence="1" type="ORF">M2350_001075</name>
</gene>
<dbReference type="Pfam" id="PF10049">
    <property type="entry name" value="DUF2283"/>
    <property type="match status" value="1"/>
</dbReference>
<keyword evidence="2" id="KW-1185">Reference proteome</keyword>
<proteinExistence type="predicted"/>
<reference evidence="1 2" key="1">
    <citation type="submission" date="2022-08" db="EMBL/GenBank/DDBJ databases">
        <title>Bacterial and archaeal communities from various locations to study Microbial Dark Matter (Phase II).</title>
        <authorList>
            <person name="Stepanauskas R."/>
        </authorList>
    </citation>
    <scope>NUCLEOTIDE SEQUENCE [LARGE SCALE GENOMIC DNA]</scope>
    <source>
        <strain evidence="1 2">PD1</strain>
    </source>
</reference>
<organism evidence="1 2">
    <name type="scientific">Candidatus Fervidibacter sacchari</name>
    <dbReference type="NCBI Taxonomy" id="1448929"/>
    <lineage>
        <taxon>Bacteria</taxon>
        <taxon>Candidatus Fervidibacterota</taxon>
        <taxon>Candidatus Fervidibacter</taxon>
    </lineage>
</organism>